<accession>A0A7S1RBR5</accession>
<dbReference type="AlphaFoldDB" id="A0A7S1RBR5"/>
<organism evidence="2">
    <name type="scientific">Alexandrium catenella</name>
    <name type="common">Red tide dinoflagellate</name>
    <name type="synonym">Gonyaulax catenella</name>
    <dbReference type="NCBI Taxonomy" id="2925"/>
    <lineage>
        <taxon>Eukaryota</taxon>
        <taxon>Sar</taxon>
        <taxon>Alveolata</taxon>
        <taxon>Dinophyceae</taxon>
        <taxon>Gonyaulacales</taxon>
        <taxon>Pyrocystaceae</taxon>
        <taxon>Alexandrium</taxon>
    </lineage>
</organism>
<evidence type="ECO:0000313" key="2">
    <source>
        <dbReference type="EMBL" id="CAD9162124.1"/>
    </source>
</evidence>
<reference evidence="2" key="1">
    <citation type="submission" date="2021-01" db="EMBL/GenBank/DDBJ databases">
        <authorList>
            <person name="Corre E."/>
            <person name="Pelletier E."/>
            <person name="Niang G."/>
            <person name="Scheremetjew M."/>
            <person name="Finn R."/>
            <person name="Kale V."/>
            <person name="Holt S."/>
            <person name="Cochrane G."/>
            <person name="Meng A."/>
            <person name="Brown T."/>
            <person name="Cohen L."/>
        </authorList>
    </citation>
    <scope>NUCLEOTIDE SEQUENCE</scope>
    <source>
        <strain evidence="2">OF101</strain>
    </source>
</reference>
<name>A0A7S1RBR5_ALECA</name>
<proteinExistence type="predicted"/>
<protein>
    <submittedName>
        <fullName evidence="2">Uncharacterized protein</fullName>
    </submittedName>
</protein>
<gene>
    <name evidence="2" type="ORF">ACAT0790_LOCUS38889</name>
</gene>
<evidence type="ECO:0000256" key="1">
    <source>
        <dbReference type="SAM" id="SignalP"/>
    </source>
</evidence>
<sequence length="414" mass="46975">MRPHAYEAALAFLLVPWAQLAGALRAQGRWAWAAEEEGLADFDATRDRLTGPTVEEHRSIERDFGVNISGVVDDVHGNSSECGDLVFGMKQFDSAVPEQPPLSLDGTQWCEGSFRTTGRSGRVALVLMGEAFRARNFVTHHKCSCVNSSVTVQKHLAENHLANIVAPIEQELNMTVDIYLSTIPCSFESFKGRLEKVLPVYNTSKHLRALYGRSRVKGIFEFTRETQMYDRLADVHVKLDEAMRAEGPTGTGAYEYFIVQRYDVYLDRKFTDLVPSGAMAHRGLTFFTHAHDFSWSFPGEMWNCMVRFWDVCMRGTRTFRVNTMGWDEREALGCFKLGPMALPRWEEGFAFDQALSAIGAAAQWAGAKPTAQPRRAGCSGFDARGDEHRCHSDWFWPPKESWEHRFMPYYYHLV</sequence>
<dbReference type="EMBL" id="HBGE01064876">
    <property type="protein sequence ID" value="CAD9162124.1"/>
    <property type="molecule type" value="Transcribed_RNA"/>
</dbReference>
<keyword evidence="1" id="KW-0732">Signal</keyword>
<feature type="signal peptide" evidence="1">
    <location>
        <begin position="1"/>
        <end position="23"/>
    </location>
</feature>
<feature type="chain" id="PRO_5030504271" evidence="1">
    <location>
        <begin position="24"/>
        <end position="414"/>
    </location>
</feature>